<evidence type="ECO:0000259" key="3">
    <source>
        <dbReference type="PROSITE" id="PS51677"/>
    </source>
</evidence>
<accession>A0ABU1EMM7</accession>
<dbReference type="EC" id="3.-.-.-" evidence="4"/>
<feature type="domain" description="NodB homology" evidence="3">
    <location>
        <begin position="27"/>
        <end position="208"/>
    </location>
</feature>
<dbReference type="GO" id="GO:0016787">
    <property type="term" value="F:hydrolase activity"/>
    <property type="evidence" value="ECO:0007669"/>
    <property type="project" value="UniProtKB-KW"/>
</dbReference>
<dbReference type="InterPro" id="IPR011330">
    <property type="entry name" value="Glyco_hydro/deAcase_b/a-brl"/>
</dbReference>
<organism evidence="4 5">
    <name type="scientific">Christiangramia sediminicola</name>
    <dbReference type="NCBI Taxonomy" id="3073267"/>
    <lineage>
        <taxon>Bacteria</taxon>
        <taxon>Pseudomonadati</taxon>
        <taxon>Bacteroidota</taxon>
        <taxon>Flavobacteriia</taxon>
        <taxon>Flavobacteriales</taxon>
        <taxon>Flavobacteriaceae</taxon>
        <taxon>Christiangramia</taxon>
    </lineage>
</organism>
<reference evidence="5" key="1">
    <citation type="submission" date="2023-07" db="EMBL/GenBank/DDBJ databases">
        <title>Christiangramia sp. SM2212., a novel bacterium of the family Flavobacteriaceae isolated from the sea sediment.</title>
        <authorList>
            <person name="Wang J."/>
            <person name="Zhang X."/>
        </authorList>
    </citation>
    <scope>NUCLEOTIDE SEQUENCE [LARGE SCALE GENOMIC DNA]</scope>
    <source>
        <strain evidence="5">SM2212</strain>
    </source>
</reference>
<keyword evidence="1" id="KW-0479">Metal-binding</keyword>
<dbReference type="InterPro" id="IPR050248">
    <property type="entry name" value="Polysacc_deacetylase_ArnD"/>
</dbReference>
<dbReference type="EMBL" id="JAVJIU010000001">
    <property type="protein sequence ID" value="MDR5589322.1"/>
    <property type="molecule type" value="Genomic_DNA"/>
</dbReference>
<evidence type="ECO:0000256" key="1">
    <source>
        <dbReference type="ARBA" id="ARBA00022723"/>
    </source>
</evidence>
<keyword evidence="5" id="KW-1185">Reference proteome</keyword>
<name>A0ABU1EMM7_9FLAO</name>
<keyword evidence="2 4" id="KW-0378">Hydrolase</keyword>
<dbReference type="CDD" id="cd10917">
    <property type="entry name" value="CE4_NodB_like_6s_7s"/>
    <property type="match status" value="1"/>
</dbReference>
<dbReference type="InterPro" id="IPR002509">
    <property type="entry name" value="NODB_dom"/>
</dbReference>
<evidence type="ECO:0000313" key="4">
    <source>
        <dbReference type="EMBL" id="MDR5589322.1"/>
    </source>
</evidence>
<gene>
    <name evidence="4" type="ORF">RE431_01625</name>
</gene>
<sequence length="214" mass="24468">MKIFLPKYPSLLKILYPERISKVKDSNAIYLSFDDGPVPEITPWVLDILKDYKAKASFFCIGDNIRKHPEIYNRIIIEGHIAGNHTFNHLNGWKTENKGYLENTLKAQKVATEVNPETSTLFRPPYGRIRNSQAKAIRKAGFKIVVWDVISGDYDKEISPEKCFRNVTDTAEPGSTIVFHDSIKASKNLKAVLPKVLEYYSEKGFDFRSLKDVL</sequence>
<comment type="caution">
    <text evidence="4">The sequence shown here is derived from an EMBL/GenBank/DDBJ whole genome shotgun (WGS) entry which is preliminary data.</text>
</comment>
<dbReference type="PANTHER" id="PTHR10587:SF133">
    <property type="entry name" value="CHITIN DEACETYLASE 1-RELATED"/>
    <property type="match status" value="1"/>
</dbReference>
<dbReference type="Gene3D" id="3.20.20.370">
    <property type="entry name" value="Glycoside hydrolase/deacetylase"/>
    <property type="match status" value="1"/>
</dbReference>
<protein>
    <submittedName>
        <fullName evidence="4">Polysaccharide deacetylase family protein</fullName>
        <ecNumber evidence="4">3.-.-.-</ecNumber>
    </submittedName>
</protein>
<dbReference type="PROSITE" id="PS51677">
    <property type="entry name" value="NODB"/>
    <property type="match status" value="1"/>
</dbReference>
<proteinExistence type="predicted"/>
<evidence type="ECO:0000313" key="5">
    <source>
        <dbReference type="Proteomes" id="UP001257234"/>
    </source>
</evidence>
<dbReference type="PANTHER" id="PTHR10587">
    <property type="entry name" value="GLYCOSYL TRANSFERASE-RELATED"/>
    <property type="match status" value="1"/>
</dbReference>
<dbReference type="SUPFAM" id="SSF88713">
    <property type="entry name" value="Glycoside hydrolase/deacetylase"/>
    <property type="match status" value="1"/>
</dbReference>
<dbReference type="Proteomes" id="UP001257234">
    <property type="component" value="Unassembled WGS sequence"/>
</dbReference>
<dbReference type="RefSeq" id="WP_309560214.1">
    <property type="nucleotide sequence ID" value="NZ_JAVJIU010000001.1"/>
</dbReference>
<dbReference type="Pfam" id="PF01522">
    <property type="entry name" value="Polysacc_deac_1"/>
    <property type="match status" value="1"/>
</dbReference>
<evidence type="ECO:0000256" key="2">
    <source>
        <dbReference type="ARBA" id="ARBA00022801"/>
    </source>
</evidence>